<evidence type="ECO:0000256" key="4">
    <source>
        <dbReference type="ARBA" id="ARBA00022989"/>
    </source>
</evidence>
<dbReference type="GO" id="GO:0016020">
    <property type="term" value="C:membrane"/>
    <property type="evidence" value="ECO:0007669"/>
    <property type="project" value="UniProtKB-SubCell"/>
</dbReference>
<dbReference type="GeneID" id="34623323"/>
<dbReference type="OrthoDB" id="329822at2759"/>
<feature type="transmembrane region" description="Helical" evidence="7">
    <location>
        <begin position="43"/>
        <end position="62"/>
    </location>
</feature>
<evidence type="ECO:0000313" key="9">
    <source>
        <dbReference type="RefSeq" id="XP_026192188.1"/>
    </source>
</evidence>
<evidence type="ECO:0000256" key="3">
    <source>
        <dbReference type="ARBA" id="ARBA00022692"/>
    </source>
</evidence>
<dbReference type="SUPFAM" id="SSF103481">
    <property type="entry name" value="Multidrug resistance efflux transporter EmrE"/>
    <property type="match status" value="1"/>
</dbReference>
<dbReference type="InterPro" id="IPR037185">
    <property type="entry name" value="EmrE-like"/>
</dbReference>
<dbReference type="InterPro" id="IPR012435">
    <property type="entry name" value="TMEM144"/>
</dbReference>
<keyword evidence="5 7" id="KW-0472">Membrane</keyword>
<gene>
    <name evidence="9" type="primary">LOC34623323</name>
</gene>
<evidence type="ECO:0000256" key="5">
    <source>
        <dbReference type="ARBA" id="ARBA00023136"/>
    </source>
</evidence>
<feature type="transmembrane region" description="Helical" evidence="7">
    <location>
        <begin position="442"/>
        <end position="461"/>
    </location>
</feature>
<feature type="transmembrane region" description="Helical" evidence="7">
    <location>
        <begin position="345"/>
        <end position="365"/>
    </location>
</feature>
<feature type="transmembrane region" description="Helical" evidence="7">
    <location>
        <begin position="109"/>
        <end position="129"/>
    </location>
</feature>
<evidence type="ECO:0000256" key="2">
    <source>
        <dbReference type="ARBA" id="ARBA00005731"/>
    </source>
</evidence>
<keyword evidence="4 7" id="KW-1133">Transmembrane helix</keyword>
<feature type="region of interest" description="Disordered" evidence="6">
    <location>
        <begin position="224"/>
        <end position="275"/>
    </location>
</feature>
<organism evidence="8 9">
    <name type="scientific">Cyclospora cayetanensis</name>
    <dbReference type="NCBI Taxonomy" id="88456"/>
    <lineage>
        <taxon>Eukaryota</taxon>
        <taxon>Sar</taxon>
        <taxon>Alveolata</taxon>
        <taxon>Apicomplexa</taxon>
        <taxon>Conoidasida</taxon>
        <taxon>Coccidia</taxon>
        <taxon>Eucoccidiorida</taxon>
        <taxon>Eimeriorina</taxon>
        <taxon>Eimeriidae</taxon>
        <taxon>Cyclospora</taxon>
    </lineage>
</organism>
<name>A0A6P6RWC2_9EIME</name>
<dbReference type="Pfam" id="PF07857">
    <property type="entry name" value="TMEM144"/>
    <property type="match status" value="1"/>
</dbReference>
<dbReference type="GO" id="GO:0015144">
    <property type="term" value="F:carbohydrate transmembrane transporter activity"/>
    <property type="evidence" value="ECO:0007669"/>
    <property type="project" value="InterPro"/>
</dbReference>
<feature type="transmembrane region" description="Helical" evidence="7">
    <location>
        <begin position="82"/>
        <end position="102"/>
    </location>
</feature>
<protein>
    <submittedName>
        <fullName evidence="9">Uncharacterized protein LOC34623323</fullName>
    </submittedName>
</protein>
<accession>A0A6P6RWC2</accession>
<dbReference type="PANTHER" id="PTHR16119:SF17">
    <property type="entry name" value="TRANSMEMBRANE PROTEIN 144"/>
    <property type="match status" value="1"/>
</dbReference>
<feature type="transmembrane region" description="Helical" evidence="7">
    <location>
        <begin position="135"/>
        <end position="157"/>
    </location>
</feature>
<dbReference type="AlphaFoldDB" id="A0A6P6RWC2"/>
<sequence>MDDQRWLGLAFAFMAAFFTGSYQVPRKLPSLHKLGPSLKEQIYVFYVSLGFCVACALSLVLLPYNKALMNSPLVGTHFIFTWWGALSGTLVLVALSVGFLAISRLGIALNAACSMGAAAVTSFLWGIWVNNDKVSLLWVDGLAVALIVGGGAIAALFKEAGNTAAALQRLVTHGKQGNRLAFLSLAATGPVGIEPCCCRCCSADTLPPRRWSSLNITPSTAATEDAALADPSPSMEGPLLDDESVHSEAHVSTNLFSGANSKPPKRRGPPSSVASPLLRVSSDSAALNSPAGGAGSTWTSPALLAEGASALLAGEGAPADYPASASGALEGVEALSSLDRAAATLASLLSGVVGGMSLGPMSFVLPEAKGLAFLPSFGIGLFTANIVALCIFVLIRRLRGLRAPQFHCRRALLPGLLSGVLYSCSAVCVILAIPRISFSVAYPTKQSAIIFSGLWGICFYGELRGRSILVFVIGAICILAGAALLSTYTYPSRLTIPEAHHMSP</sequence>
<feature type="transmembrane region" description="Helical" evidence="7">
    <location>
        <begin position="416"/>
        <end position="436"/>
    </location>
</feature>
<feature type="transmembrane region" description="Helical" evidence="7">
    <location>
        <begin position="468"/>
        <end position="490"/>
    </location>
</feature>
<dbReference type="InterPro" id="IPR010651">
    <property type="entry name" value="Sugar_transport"/>
</dbReference>
<keyword evidence="3 7" id="KW-0812">Transmembrane</keyword>
<evidence type="ECO:0000256" key="1">
    <source>
        <dbReference type="ARBA" id="ARBA00004141"/>
    </source>
</evidence>
<dbReference type="RefSeq" id="XP_026192188.1">
    <property type="nucleotide sequence ID" value="XM_026336403.1"/>
</dbReference>
<feature type="compositionally biased region" description="Polar residues" evidence="6">
    <location>
        <begin position="250"/>
        <end position="260"/>
    </location>
</feature>
<proteinExistence type="inferred from homology"/>
<feature type="transmembrane region" description="Helical" evidence="7">
    <location>
        <begin position="6"/>
        <end position="22"/>
    </location>
</feature>
<keyword evidence="8" id="KW-1185">Reference proteome</keyword>
<evidence type="ECO:0000313" key="8">
    <source>
        <dbReference type="Proteomes" id="UP000515125"/>
    </source>
</evidence>
<dbReference type="Proteomes" id="UP000515125">
    <property type="component" value="Unplaced"/>
</dbReference>
<dbReference type="PANTHER" id="PTHR16119">
    <property type="entry name" value="TRANSMEMBRANE PROTEIN 144"/>
    <property type="match status" value="1"/>
</dbReference>
<reference evidence="9" key="1">
    <citation type="submission" date="2025-08" db="UniProtKB">
        <authorList>
            <consortium name="RefSeq"/>
        </authorList>
    </citation>
    <scope>IDENTIFICATION</scope>
</reference>
<evidence type="ECO:0000256" key="6">
    <source>
        <dbReference type="SAM" id="MobiDB-lite"/>
    </source>
</evidence>
<comment type="subcellular location">
    <subcellularLocation>
        <location evidence="1">Membrane</location>
        <topology evidence="1">Multi-pass membrane protein</topology>
    </subcellularLocation>
</comment>
<evidence type="ECO:0000256" key="7">
    <source>
        <dbReference type="SAM" id="Phobius"/>
    </source>
</evidence>
<comment type="similarity">
    <text evidence="2">Belongs to the TMEM144 family.</text>
</comment>
<feature type="transmembrane region" description="Helical" evidence="7">
    <location>
        <begin position="371"/>
        <end position="395"/>
    </location>
</feature>